<evidence type="ECO:0000256" key="1">
    <source>
        <dbReference type="ARBA" id="ARBA00004141"/>
    </source>
</evidence>
<dbReference type="Proteomes" id="UP000028549">
    <property type="component" value="Unassembled WGS sequence"/>
</dbReference>
<comment type="caution">
    <text evidence="9">The sequence shown here is derived from an EMBL/GenBank/DDBJ whole genome shotgun (WGS) entry which is preliminary data.</text>
</comment>
<feature type="transmembrane region" description="Helical" evidence="8">
    <location>
        <begin position="303"/>
        <end position="320"/>
    </location>
</feature>
<dbReference type="GO" id="GO:0009847">
    <property type="term" value="P:spore germination"/>
    <property type="evidence" value="ECO:0007669"/>
    <property type="project" value="InterPro"/>
</dbReference>
<feature type="transmembrane region" description="Helical" evidence="8">
    <location>
        <begin position="35"/>
        <end position="56"/>
    </location>
</feature>
<dbReference type="STRING" id="246786.GS18_0206380"/>
<proteinExistence type="inferred from homology"/>
<keyword evidence="10" id="KW-1185">Reference proteome</keyword>
<name>A0A084H4L6_METID</name>
<dbReference type="PANTHER" id="PTHR34975">
    <property type="entry name" value="SPORE GERMINATION PROTEIN A2"/>
    <property type="match status" value="1"/>
</dbReference>
<evidence type="ECO:0000313" key="10">
    <source>
        <dbReference type="Proteomes" id="UP000028549"/>
    </source>
</evidence>
<feature type="transmembrane region" description="Helical" evidence="8">
    <location>
        <begin position="185"/>
        <end position="207"/>
    </location>
</feature>
<feature type="transmembrane region" description="Helical" evidence="8">
    <location>
        <begin position="115"/>
        <end position="134"/>
    </location>
</feature>
<evidence type="ECO:0000313" key="9">
    <source>
        <dbReference type="EMBL" id="KEZ54528.1"/>
    </source>
</evidence>
<feature type="transmembrane region" description="Helical" evidence="8">
    <location>
        <begin position="7"/>
        <end position="29"/>
    </location>
</feature>
<evidence type="ECO:0000256" key="2">
    <source>
        <dbReference type="ARBA" id="ARBA00007998"/>
    </source>
</evidence>
<dbReference type="OrthoDB" id="1891864at2"/>
<dbReference type="RefSeq" id="WP_029565792.1">
    <property type="nucleotide sequence ID" value="NZ_JNVC02000001.1"/>
</dbReference>
<feature type="transmembrane region" description="Helical" evidence="8">
    <location>
        <begin position="219"/>
        <end position="249"/>
    </location>
</feature>
<evidence type="ECO:0000256" key="4">
    <source>
        <dbReference type="ARBA" id="ARBA00022544"/>
    </source>
</evidence>
<feature type="transmembrane region" description="Helical" evidence="8">
    <location>
        <begin position="269"/>
        <end position="291"/>
    </location>
</feature>
<dbReference type="GO" id="GO:0016020">
    <property type="term" value="C:membrane"/>
    <property type="evidence" value="ECO:0007669"/>
    <property type="project" value="UniProtKB-SubCell"/>
</dbReference>
<evidence type="ECO:0000256" key="7">
    <source>
        <dbReference type="ARBA" id="ARBA00023136"/>
    </source>
</evidence>
<feature type="transmembrane region" description="Helical" evidence="8">
    <location>
        <begin position="340"/>
        <end position="358"/>
    </location>
</feature>
<protein>
    <submittedName>
        <fullName evidence="9">Uncharacterized protein</fullName>
    </submittedName>
</protein>
<feature type="transmembrane region" description="Helical" evidence="8">
    <location>
        <begin position="143"/>
        <end position="165"/>
    </location>
</feature>
<dbReference type="EMBL" id="JNVC02000001">
    <property type="protein sequence ID" value="KEZ54528.1"/>
    <property type="molecule type" value="Genomic_DNA"/>
</dbReference>
<gene>
    <name evidence="9" type="ORF">GS18_0206380</name>
</gene>
<accession>A0A084H4L6</accession>
<dbReference type="InterPro" id="IPR004761">
    <property type="entry name" value="Spore_GerAB"/>
</dbReference>
<reference evidence="9 10" key="1">
    <citation type="journal article" date="2005" name="Int. J. Syst. Evol. Microbiol.">
        <title>Bacillus cibi sp. nov., isolated from jeotgal, a traditional Korean fermented seafood.</title>
        <authorList>
            <person name="Yoon J.H."/>
            <person name="Lee C.H."/>
            <person name="Oh T.K."/>
        </authorList>
    </citation>
    <scope>NUCLEOTIDE SEQUENCE [LARGE SCALE GENOMIC DNA]</scope>
    <source>
        <strain evidence="9 10">DSM 16189</strain>
    </source>
</reference>
<keyword evidence="4" id="KW-0309">Germination</keyword>
<evidence type="ECO:0000256" key="3">
    <source>
        <dbReference type="ARBA" id="ARBA00022448"/>
    </source>
</evidence>
<keyword evidence="6 8" id="KW-1133">Transmembrane helix</keyword>
<dbReference type="Pfam" id="PF03845">
    <property type="entry name" value="Spore_permease"/>
    <property type="match status" value="1"/>
</dbReference>
<evidence type="ECO:0000256" key="5">
    <source>
        <dbReference type="ARBA" id="ARBA00022692"/>
    </source>
</evidence>
<feature type="transmembrane region" description="Helical" evidence="8">
    <location>
        <begin position="77"/>
        <end position="95"/>
    </location>
</feature>
<comment type="similarity">
    <text evidence="2">Belongs to the amino acid-polyamine-organocation (APC) superfamily. Spore germination protein (SGP) (TC 2.A.3.9) family.</text>
</comment>
<dbReference type="PANTHER" id="PTHR34975:SF2">
    <property type="entry name" value="SPORE GERMINATION PROTEIN A2"/>
    <property type="match status" value="1"/>
</dbReference>
<keyword evidence="3" id="KW-0813">Transport</keyword>
<organism evidence="9 10">
    <name type="scientific">Metabacillus indicus</name>
    <name type="common">Bacillus indicus</name>
    <dbReference type="NCBI Taxonomy" id="246786"/>
    <lineage>
        <taxon>Bacteria</taxon>
        <taxon>Bacillati</taxon>
        <taxon>Bacillota</taxon>
        <taxon>Bacilli</taxon>
        <taxon>Bacillales</taxon>
        <taxon>Bacillaceae</taxon>
        <taxon>Metabacillus</taxon>
    </lineage>
</organism>
<dbReference type="AlphaFoldDB" id="A0A084H4L6"/>
<keyword evidence="7 8" id="KW-0472">Membrane</keyword>
<dbReference type="NCBIfam" id="TIGR00912">
    <property type="entry name" value="2A0309"/>
    <property type="match status" value="1"/>
</dbReference>
<evidence type="ECO:0000256" key="6">
    <source>
        <dbReference type="ARBA" id="ARBA00022989"/>
    </source>
</evidence>
<sequence length="368" mass="41541">MNQQITPYQVFSLMVLFLLGSTVVVGLSLDAEEEAWLVNAVATTAGLGIYFFYNWILRIDPGRKTFSELLKTSFGKWIGTCFMGLYAVYFLYIGMRVVKDFEFFISMVLFYNIESWVIGLVFVLLAGYACILGLEAIARVSELLFFGSVMMIVLTTLITILTPMFEWTNVLPLIKPDWKTVIGSVFPAKITFPFGELIAFLMIFPAVNDQSYLLKRGWLAVVFSGLIIIAITESIIGMLGAKIAVYFSFPLIKSIETIDLMDFFQHIEILSVIVFFFVGFIKVVLFVYASVKSLSEIMPRVNNNHLVYAVISAGFASTFFMDSSIVEHTKTGLEFVPKYIHLPFQFGIPLVLLVILLLKMMLKKKKTA</sequence>
<keyword evidence="5 8" id="KW-0812">Transmembrane</keyword>
<evidence type="ECO:0000256" key="8">
    <source>
        <dbReference type="SAM" id="Phobius"/>
    </source>
</evidence>
<comment type="subcellular location">
    <subcellularLocation>
        <location evidence="1">Membrane</location>
        <topology evidence="1">Multi-pass membrane protein</topology>
    </subcellularLocation>
</comment>